<dbReference type="AlphaFoldDB" id="A0AAD1MQK1"/>
<keyword evidence="2" id="KW-1185">Reference proteome</keyword>
<proteinExistence type="predicted"/>
<gene>
    <name evidence="1" type="ORF">MLIT_07860</name>
</gene>
<organism evidence="1 2">
    <name type="scientific">Mycolicibacterium litorale</name>
    <dbReference type="NCBI Taxonomy" id="758802"/>
    <lineage>
        <taxon>Bacteria</taxon>
        <taxon>Bacillati</taxon>
        <taxon>Actinomycetota</taxon>
        <taxon>Actinomycetes</taxon>
        <taxon>Mycobacteriales</taxon>
        <taxon>Mycobacteriaceae</taxon>
        <taxon>Mycolicibacterium</taxon>
    </lineage>
</organism>
<dbReference type="EMBL" id="AP022586">
    <property type="protein sequence ID" value="BBY15194.1"/>
    <property type="molecule type" value="Genomic_DNA"/>
</dbReference>
<dbReference type="RefSeq" id="WP_134060183.1">
    <property type="nucleotide sequence ID" value="NZ_AP022586.1"/>
</dbReference>
<evidence type="ECO:0000313" key="2">
    <source>
        <dbReference type="Proteomes" id="UP000466607"/>
    </source>
</evidence>
<evidence type="ECO:0000313" key="1">
    <source>
        <dbReference type="EMBL" id="BBY15194.1"/>
    </source>
</evidence>
<accession>A0AAD1MQK1</accession>
<protein>
    <submittedName>
        <fullName evidence="1">Uncharacterized protein</fullName>
    </submittedName>
</protein>
<dbReference type="Proteomes" id="UP000466607">
    <property type="component" value="Chromosome"/>
</dbReference>
<sequence>MRIFADNEEPIDPGSGGIQGDSDVLVDVFDAVAEGAQAAYATAAEAVDATYDAAEQYVDDLAHRAEADPIGLAADLAESAYSMVPHVDVDVDENGAFDTTFSAGPFGSVKAHAGNDDEGHFGLTADVKVGLDEAGISWEGRYSETDDGFRVQGQYGAQAVIDGVPVGVEYRAGYEDLGDHGFKATAGTSSGLSADIDDAVEGSVMSGNDVDFSLVDGQSTIGIRHSTEASIEVDGDEVVDVASEQGVAYTWGPDGERIILHDEVSGTLGDEADHVSGTARIAYEYGTDADGNEVERWTASETVAVESETLGVDLSSSSTDASSNIFIDDGADDIVVDGTPAEYQVATDPGLDTTYMTETGADAEPGYAETTETLVLDEVGGAAGCYSDGDQP</sequence>
<reference evidence="1 2" key="1">
    <citation type="journal article" date="2019" name="Emerg. Microbes Infect.">
        <title>Comprehensive subspecies identification of 175 nontuberculous mycobacteria species based on 7547 genomic profiles.</title>
        <authorList>
            <person name="Matsumoto Y."/>
            <person name="Kinjo T."/>
            <person name="Motooka D."/>
            <person name="Nabeya D."/>
            <person name="Jung N."/>
            <person name="Uechi K."/>
            <person name="Horii T."/>
            <person name="Iida T."/>
            <person name="Fujita J."/>
            <person name="Nakamura S."/>
        </authorList>
    </citation>
    <scope>NUCLEOTIDE SEQUENCE [LARGE SCALE GENOMIC DNA]</scope>
    <source>
        <strain evidence="1 2">JCM 17423</strain>
    </source>
</reference>
<name>A0AAD1MQK1_9MYCO</name>